<dbReference type="OrthoDB" id="341259at2759"/>
<protein>
    <submittedName>
        <fullName evidence="3">Uncharacterized protein</fullName>
    </submittedName>
</protein>
<dbReference type="SMART" id="SM00248">
    <property type="entry name" value="ANK"/>
    <property type="match status" value="3"/>
</dbReference>
<evidence type="ECO:0000256" key="2">
    <source>
        <dbReference type="ARBA" id="ARBA00023043"/>
    </source>
</evidence>
<dbReference type="InterPro" id="IPR051070">
    <property type="entry name" value="NF-kappa-B_inhibitor"/>
</dbReference>
<dbReference type="Gene3D" id="1.25.40.20">
    <property type="entry name" value="Ankyrin repeat-containing domain"/>
    <property type="match status" value="1"/>
</dbReference>
<dbReference type="GO" id="GO:0005829">
    <property type="term" value="C:cytosol"/>
    <property type="evidence" value="ECO:0007669"/>
    <property type="project" value="TreeGrafter"/>
</dbReference>
<dbReference type="PANTHER" id="PTHR46680">
    <property type="entry name" value="NF-KAPPA-B INHIBITOR ALPHA"/>
    <property type="match status" value="1"/>
</dbReference>
<comment type="caution">
    <text evidence="3">The sequence shown here is derived from an EMBL/GenBank/DDBJ whole genome shotgun (WGS) entry which is preliminary data.</text>
</comment>
<dbReference type="AlphaFoldDB" id="X6N034"/>
<dbReference type="InterPro" id="IPR036770">
    <property type="entry name" value="Ankyrin_rpt-contain_sf"/>
</dbReference>
<dbReference type="InterPro" id="IPR002110">
    <property type="entry name" value="Ankyrin_rpt"/>
</dbReference>
<accession>X6N034</accession>
<evidence type="ECO:0000313" key="3">
    <source>
        <dbReference type="EMBL" id="ETO19391.1"/>
    </source>
</evidence>
<dbReference type="Proteomes" id="UP000023152">
    <property type="component" value="Unassembled WGS sequence"/>
</dbReference>
<dbReference type="GO" id="GO:0071356">
    <property type="term" value="P:cellular response to tumor necrosis factor"/>
    <property type="evidence" value="ECO:0007669"/>
    <property type="project" value="TreeGrafter"/>
</dbReference>
<sequence length="180" mass="20316">MLVEHGANVNHRDAMGRTALHYAIHAEGEAKQERKKDFQKLIALILKNSPNLEAAENKFRWTPIFQAVRGGNVAIVSQLANMNANLDSTDYKGNSLLHVAMDYNKPKVLEDWNFQHKNNDGDTPLRLGVMKGHTECIKILAIFEDLTTQKKALLLAVKTDQTQVLLSLCVCVCVYYNWSH</sequence>
<keyword evidence="4" id="KW-1185">Reference proteome</keyword>
<dbReference type="EMBL" id="ASPP01013702">
    <property type="protein sequence ID" value="ETO19391.1"/>
    <property type="molecule type" value="Genomic_DNA"/>
</dbReference>
<dbReference type="SUPFAM" id="SSF48403">
    <property type="entry name" value="Ankyrin repeat"/>
    <property type="match status" value="1"/>
</dbReference>
<evidence type="ECO:0000313" key="4">
    <source>
        <dbReference type="Proteomes" id="UP000023152"/>
    </source>
</evidence>
<evidence type="ECO:0000256" key="1">
    <source>
        <dbReference type="ARBA" id="ARBA00022737"/>
    </source>
</evidence>
<keyword evidence="2" id="KW-0040">ANK repeat</keyword>
<gene>
    <name evidence="3" type="ORF">RFI_17842</name>
</gene>
<name>X6N034_RETFI</name>
<dbReference type="GO" id="GO:0051059">
    <property type="term" value="F:NF-kappaB binding"/>
    <property type="evidence" value="ECO:0007669"/>
    <property type="project" value="TreeGrafter"/>
</dbReference>
<dbReference type="Pfam" id="PF12796">
    <property type="entry name" value="Ank_2"/>
    <property type="match status" value="1"/>
</dbReference>
<organism evidence="3 4">
    <name type="scientific">Reticulomyxa filosa</name>
    <dbReference type="NCBI Taxonomy" id="46433"/>
    <lineage>
        <taxon>Eukaryota</taxon>
        <taxon>Sar</taxon>
        <taxon>Rhizaria</taxon>
        <taxon>Retaria</taxon>
        <taxon>Foraminifera</taxon>
        <taxon>Monothalamids</taxon>
        <taxon>Reticulomyxidae</taxon>
        <taxon>Reticulomyxa</taxon>
    </lineage>
</organism>
<reference evidence="3 4" key="1">
    <citation type="journal article" date="2013" name="Curr. Biol.">
        <title>The Genome of the Foraminiferan Reticulomyxa filosa.</title>
        <authorList>
            <person name="Glockner G."/>
            <person name="Hulsmann N."/>
            <person name="Schleicher M."/>
            <person name="Noegel A.A."/>
            <person name="Eichinger L."/>
            <person name="Gallinger C."/>
            <person name="Pawlowski J."/>
            <person name="Sierra R."/>
            <person name="Euteneuer U."/>
            <person name="Pillet L."/>
            <person name="Moustafa A."/>
            <person name="Platzer M."/>
            <person name="Groth M."/>
            <person name="Szafranski K."/>
            <person name="Schliwa M."/>
        </authorList>
    </citation>
    <scope>NUCLEOTIDE SEQUENCE [LARGE SCALE GENOMIC DNA]</scope>
</reference>
<dbReference type="PANTHER" id="PTHR46680:SF3">
    <property type="entry name" value="NF-KAPPA-B INHIBITOR CACTUS"/>
    <property type="match status" value="1"/>
</dbReference>
<keyword evidence="1" id="KW-0677">Repeat</keyword>
<proteinExistence type="predicted"/>